<dbReference type="STRING" id="8010.ENSELUP00000013069"/>
<dbReference type="InParanoid" id="A0A3P8Y8Y9"/>
<dbReference type="GeneTree" id="ENSGT00940000159377"/>
<dbReference type="PANTHER" id="PTHR23004:SF9">
    <property type="entry name" value="DOUBLECORTIN DOMAIN-CONTAINING PROTEIN 2C"/>
    <property type="match status" value="1"/>
</dbReference>
<reference evidence="4" key="1">
    <citation type="journal article" date="2014" name="PLoS ONE">
        <title>The genome and linkage map of the northern pike (Esox lucius): conserved synteny revealed between the salmonid sister group and the Neoteleostei.</title>
        <authorList>
            <person name="Rondeau E.B."/>
            <person name="Minkley D.R."/>
            <person name="Leong J.S."/>
            <person name="Messmer A.M."/>
            <person name="Jantzen J.R."/>
            <person name="von Schalburg K.R."/>
            <person name="Lemon C."/>
            <person name="Bird N.H."/>
            <person name="Koop B.F."/>
        </authorList>
    </citation>
    <scope>NUCLEOTIDE SEQUENCE</scope>
</reference>
<dbReference type="AlphaFoldDB" id="A0A3P8Y8Y9"/>
<dbReference type="OMA" id="EDNHYYV"/>
<dbReference type="Ensembl" id="ENSELUT00000021514.3">
    <property type="protein sequence ID" value="ENSELUP00000013069.3"/>
    <property type="gene ID" value="ENSELUG00000013259.3"/>
</dbReference>
<dbReference type="Bgee" id="ENSELUG00000013259">
    <property type="expression patterns" value="Expressed in testis"/>
</dbReference>
<evidence type="ECO:0000313" key="4">
    <source>
        <dbReference type="Proteomes" id="UP000265140"/>
    </source>
</evidence>
<evidence type="ECO:0000259" key="2">
    <source>
        <dbReference type="PROSITE" id="PS50309"/>
    </source>
</evidence>
<dbReference type="GO" id="GO:0005874">
    <property type="term" value="C:microtubule"/>
    <property type="evidence" value="ECO:0007669"/>
    <property type="project" value="TreeGrafter"/>
</dbReference>
<reference evidence="3" key="2">
    <citation type="submission" date="2020-02" db="EMBL/GenBank/DDBJ databases">
        <title>Esox lucius (northern pike) genome, fEsoLuc1, primary haplotype.</title>
        <authorList>
            <person name="Myers G."/>
            <person name="Karagic N."/>
            <person name="Meyer A."/>
            <person name="Pippel M."/>
            <person name="Reichard M."/>
            <person name="Winkler S."/>
            <person name="Tracey A."/>
            <person name="Sims Y."/>
            <person name="Howe K."/>
            <person name="Rhie A."/>
            <person name="Formenti G."/>
            <person name="Durbin R."/>
            <person name="Fedrigo O."/>
            <person name="Jarvis E.D."/>
        </authorList>
    </citation>
    <scope>NUCLEOTIDE SEQUENCE [LARGE SCALE GENOMIC DNA]</scope>
</reference>
<organism evidence="3 4">
    <name type="scientific">Esox lucius</name>
    <name type="common">Northern pike</name>
    <dbReference type="NCBI Taxonomy" id="8010"/>
    <lineage>
        <taxon>Eukaryota</taxon>
        <taxon>Metazoa</taxon>
        <taxon>Chordata</taxon>
        <taxon>Craniata</taxon>
        <taxon>Vertebrata</taxon>
        <taxon>Euteleostomi</taxon>
        <taxon>Actinopterygii</taxon>
        <taxon>Neopterygii</taxon>
        <taxon>Teleostei</taxon>
        <taxon>Protacanthopterygii</taxon>
        <taxon>Esociformes</taxon>
        <taxon>Esocidae</taxon>
        <taxon>Esox</taxon>
    </lineage>
</organism>
<feature type="domain" description="Doublecortin" evidence="2">
    <location>
        <begin position="16"/>
        <end position="99"/>
    </location>
</feature>
<dbReference type="Proteomes" id="UP000265140">
    <property type="component" value="Chromosome 15"/>
</dbReference>
<sequence length="270" mass="30391">MSGTSGRAVLPQPPTKTIVVYRNGDAFFPGRKFVINQKQLSTFDSFLSSVTRVIDAPFGALRNVYTPRVGHKIHGLENMQHGERYVAAGGERFKKLEWVLNSIRPVVHSRLVVPTRWRKTLNEPCTINVFTHGDVLIPPAQILIPKFTLTNWESVLAMVTEKVHLRTGAVYGLCTFDGTPLIGPMELENNHFYVAVGAERFRFLPYFQSVPCREMIQDKSAHVVNCESSPVSAPTRKCKNLKDVVSVPTSRQKCPNIHNMQKKHACVDCY</sequence>
<dbReference type="Gene3D" id="3.10.20.230">
    <property type="entry name" value="Doublecortin domain"/>
    <property type="match status" value="2"/>
</dbReference>
<dbReference type="FunFam" id="3.10.20.230:FF:000004">
    <property type="entry name" value="Doublecortin domain containing 2"/>
    <property type="match status" value="1"/>
</dbReference>
<dbReference type="CDD" id="cd17071">
    <property type="entry name" value="DCX1_DCDC2_like"/>
    <property type="match status" value="1"/>
</dbReference>
<evidence type="ECO:0000313" key="3">
    <source>
        <dbReference type="Ensembl" id="ENSELUP00000013069.3"/>
    </source>
</evidence>
<keyword evidence="1" id="KW-0677">Repeat</keyword>
<dbReference type="InterPro" id="IPR003533">
    <property type="entry name" value="Doublecortin_dom"/>
</dbReference>
<name>A0A3P8Y8Y9_ESOLU</name>
<dbReference type="SUPFAM" id="SSF89837">
    <property type="entry name" value="Doublecortin (DC)"/>
    <property type="match status" value="2"/>
</dbReference>
<dbReference type="GO" id="GO:0035556">
    <property type="term" value="P:intracellular signal transduction"/>
    <property type="evidence" value="ECO:0007669"/>
    <property type="project" value="InterPro"/>
</dbReference>
<reference evidence="3" key="4">
    <citation type="submission" date="2025-09" db="UniProtKB">
        <authorList>
            <consortium name="Ensembl"/>
        </authorList>
    </citation>
    <scope>IDENTIFICATION</scope>
</reference>
<dbReference type="FunFam" id="3.10.20.230:FF:000011">
    <property type="entry name" value="Doublecortin domain containing 2B"/>
    <property type="match status" value="1"/>
</dbReference>
<accession>A0A3P8Y8Y9</accession>
<dbReference type="Pfam" id="PF03607">
    <property type="entry name" value="DCX"/>
    <property type="match status" value="2"/>
</dbReference>
<protein>
    <recommendedName>
        <fullName evidence="2">Doublecortin domain-containing protein</fullName>
    </recommendedName>
</protein>
<reference evidence="3" key="3">
    <citation type="submission" date="2025-08" db="UniProtKB">
        <authorList>
            <consortium name="Ensembl"/>
        </authorList>
    </citation>
    <scope>IDENTIFICATION</scope>
</reference>
<dbReference type="GO" id="GO:0005815">
    <property type="term" value="C:microtubule organizing center"/>
    <property type="evidence" value="ECO:0007669"/>
    <property type="project" value="TreeGrafter"/>
</dbReference>
<dbReference type="InterPro" id="IPR036572">
    <property type="entry name" value="Doublecortin_dom_sf"/>
</dbReference>
<feature type="domain" description="Doublecortin" evidence="2">
    <location>
        <begin position="125"/>
        <end position="207"/>
    </location>
</feature>
<dbReference type="PROSITE" id="PS50309">
    <property type="entry name" value="DC"/>
    <property type="match status" value="2"/>
</dbReference>
<evidence type="ECO:0000256" key="1">
    <source>
        <dbReference type="ARBA" id="ARBA00022737"/>
    </source>
</evidence>
<keyword evidence="4" id="KW-1185">Reference proteome</keyword>
<proteinExistence type="predicted"/>
<dbReference type="PANTHER" id="PTHR23004">
    <property type="entry name" value="DOUBLECORTIN DOMAIN CONTAINING 2"/>
    <property type="match status" value="1"/>
</dbReference>
<dbReference type="SMART" id="SM00537">
    <property type="entry name" value="DCX"/>
    <property type="match status" value="2"/>
</dbReference>